<accession>X1NDT0</accession>
<feature type="region of interest" description="Disordered" evidence="1">
    <location>
        <begin position="1"/>
        <end position="45"/>
    </location>
</feature>
<reference evidence="2" key="1">
    <citation type="journal article" date="2014" name="Front. Microbiol.">
        <title>High frequency of phylogenetically diverse reductive dehalogenase-homologous genes in deep subseafloor sedimentary metagenomes.</title>
        <authorList>
            <person name="Kawai M."/>
            <person name="Futagami T."/>
            <person name="Toyoda A."/>
            <person name="Takaki Y."/>
            <person name="Nishi S."/>
            <person name="Hori S."/>
            <person name="Arai W."/>
            <person name="Tsubouchi T."/>
            <person name="Morono Y."/>
            <person name="Uchiyama I."/>
            <person name="Ito T."/>
            <person name="Fujiyama A."/>
            <person name="Inagaki F."/>
            <person name="Takami H."/>
        </authorList>
    </citation>
    <scope>NUCLEOTIDE SEQUENCE</scope>
    <source>
        <strain evidence="2">Expedition CK06-06</strain>
    </source>
</reference>
<sequence>MLLEGFAGRLVEPEGQNQQDSNESILQTPEPNSSESDRNQKDKDF</sequence>
<organism evidence="2">
    <name type="scientific">marine sediment metagenome</name>
    <dbReference type="NCBI Taxonomy" id="412755"/>
    <lineage>
        <taxon>unclassified sequences</taxon>
        <taxon>metagenomes</taxon>
        <taxon>ecological metagenomes</taxon>
    </lineage>
</organism>
<evidence type="ECO:0000313" key="2">
    <source>
        <dbReference type="EMBL" id="GAI28361.1"/>
    </source>
</evidence>
<evidence type="ECO:0000256" key="1">
    <source>
        <dbReference type="SAM" id="MobiDB-lite"/>
    </source>
</evidence>
<comment type="caution">
    <text evidence="2">The sequence shown here is derived from an EMBL/GenBank/DDBJ whole genome shotgun (WGS) entry which is preliminary data.</text>
</comment>
<gene>
    <name evidence="2" type="ORF">S06H3_30371</name>
</gene>
<proteinExistence type="predicted"/>
<feature type="compositionally biased region" description="Polar residues" evidence="1">
    <location>
        <begin position="15"/>
        <end position="34"/>
    </location>
</feature>
<name>X1NDT0_9ZZZZ</name>
<dbReference type="AlphaFoldDB" id="X1NDT0"/>
<dbReference type="EMBL" id="BARV01017880">
    <property type="protein sequence ID" value="GAI28361.1"/>
    <property type="molecule type" value="Genomic_DNA"/>
</dbReference>
<feature type="compositionally biased region" description="Basic and acidic residues" evidence="1">
    <location>
        <begin position="35"/>
        <end position="45"/>
    </location>
</feature>
<protein>
    <submittedName>
        <fullName evidence="2">Uncharacterized protein</fullName>
    </submittedName>
</protein>